<feature type="transmembrane region" description="Helical" evidence="12">
    <location>
        <begin position="1024"/>
        <end position="1048"/>
    </location>
</feature>
<dbReference type="SMART" id="SM00369">
    <property type="entry name" value="LRR_TYP"/>
    <property type="match status" value="11"/>
</dbReference>
<protein>
    <submittedName>
        <fullName evidence="17">Receptor-like protein 7</fullName>
    </submittedName>
</protein>
<dbReference type="Pfam" id="PF13855">
    <property type="entry name" value="LRR_8"/>
    <property type="match status" value="2"/>
</dbReference>
<name>A0A2I4FKD9_JUGRE</name>
<dbReference type="InterPro" id="IPR003591">
    <property type="entry name" value="Leu-rich_rpt_typical-subtyp"/>
</dbReference>
<evidence type="ECO:0000256" key="6">
    <source>
        <dbReference type="ARBA" id="ARBA00022729"/>
    </source>
</evidence>
<dbReference type="FunFam" id="3.80.10.10:FF:000041">
    <property type="entry name" value="LRR receptor-like serine/threonine-protein kinase ERECTA"/>
    <property type="match status" value="1"/>
</dbReference>
<dbReference type="InterPro" id="IPR046956">
    <property type="entry name" value="RLP23-like"/>
</dbReference>
<evidence type="ECO:0000256" key="5">
    <source>
        <dbReference type="ARBA" id="ARBA00022692"/>
    </source>
</evidence>
<dbReference type="STRING" id="51240.A0A2I4FKD9"/>
<evidence type="ECO:0000313" key="16">
    <source>
        <dbReference type="Proteomes" id="UP000235220"/>
    </source>
</evidence>
<proteinExistence type="inferred from homology"/>
<keyword evidence="3" id="KW-1003">Cell membrane</keyword>
<feature type="domain" description="Disease resistance R13L4/SHOC-2-like LRR" evidence="15">
    <location>
        <begin position="186"/>
        <end position="427"/>
    </location>
</feature>
<comment type="subcellular location">
    <subcellularLocation>
        <location evidence="1">Cell membrane</location>
        <topology evidence="1">Single-pass type I membrane protein</topology>
    </subcellularLocation>
</comment>
<dbReference type="RefSeq" id="XP_018832110.2">
    <property type="nucleotide sequence ID" value="XM_018976565.2"/>
</dbReference>
<evidence type="ECO:0000259" key="15">
    <source>
        <dbReference type="Pfam" id="PF23598"/>
    </source>
</evidence>
<organism evidence="16 17">
    <name type="scientific">Juglans regia</name>
    <name type="common">English walnut</name>
    <dbReference type="NCBI Taxonomy" id="51240"/>
    <lineage>
        <taxon>Eukaryota</taxon>
        <taxon>Viridiplantae</taxon>
        <taxon>Streptophyta</taxon>
        <taxon>Embryophyta</taxon>
        <taxon>Tracheophyta</taxon>
        <taxon>Spermatophyta</taxon>
        <taxon>Magnoliopsida</taxon>
        <taxon>eudicotyledons</taxon>
        <taxon>Gunneridae</taxon>
        <taxon>Pentapetalae</taxon>
        <taxon>rosids</taxon>
        <taxon>fabids</taxon>
        <taxon>Fagales</taxon>
        <taxon>Juglandaceae</taxon>
        <taxon>Juglans</taxon>
    </lineage>
</organism>
<dbReference type="InterPro" id="IPR032675">
    <property type="entry name" value="LRR_dom_sf"/>
</dbReference>
<evidence type="ECO:0000256" key="9">
    <source>
        <dbReference type="ARBA" id="ARBA00023136"/>
    </source>
</evidence>
<dbReference type="Proteomes" id="UP000235220">
    <property type="component" value="Chromosome 10"/>
</dbReference>
<evidence type="ECO:0000256" key="13">
    <source>
        <dbReference type="SAM" id="SignalP"/>
    </source>
</evidence>
<dbReference type="PANTHER" id="PTHR48061">
    <property type="entry name" value="LEUCINE-RICH REPEAT RECEPTOR PROTEIN KINASE EMS1-LIKE-RELATED"/>
    <property type="match status" value="1"/>
</dbReference>
<dbReference type="KEGG" id="jre:108999658"/>
<evidence type="ECO:0000256" key="2">
    <source>
        <dbReference type="ARBA" id="ARBA00009592"/>
    </source>
</evidence>
<keyword evidence="4" id="KW-0433">Leucine-rich repeat</keyword>
<dbReference type="PRINTS" id="PR00019">
    <property type="entry name" value="LEURICHRPT"/>
</dbReference>
<evidence type="ECO:0000256" key="3">
    <source>
        <dbReference type="ARBA" id="ARBA00022475"/>
    </source>
</evidence>
<dbReference type="Pfam" id="PF23598">
    <property type="entry name" value="LRR_14"/>
    <property type="match status" value="1"/>
</dbReference>
<dbReference type="SMART" id="SM00364">
    <property type="entry name" value="LRR_BAC"/>
    <property type="match status" value="3"/>
</dbReference>
<dbReference type="PROSITE" id="PS51450">
    <property type="entry name" value="LRR"/>
    <property type="match status" value="2"/>
</dbReference>
<keyword evidence="9 12" id="KW-0472">Membrane</keyword>
<evidence type="ECO:0000256" key="7">
    <source>
        <dbReference type="ARBA" id="ARBA00022737"/>
    </source>
</evidence>
<keyword evidence="11" id="KW-0325">Glycoprotein</keyword>
<dbReference type="Pfam" id="PF00560">
    <property type="entry name" value="LRR_1"/>
    <property type="match status" value="5"/>
</dbReference>
<dbReference type="InterPro" id="IPR001611">
    <property type="entry name" value="Leu-rich_rpt"/>
</dbReference>
<dbReference type="FunFam" id="3.80.10.10:FF:000213">
    <property type="entry name" value="Tyrosine-sulfated glycopeptide receptor 1"/>
    <property type="match status" value="1"/>
</dbReference>
<keyword evidence="7" id="KW-0677">Repeat</keyword>
<dbReference type="OrthoDB" id="676979at2759"/>
<dbReference type="AlphaFoldDB" id="A0A2I4FKD9"/>
<evidence type="ECO:0000256" key="10">
    <source>
        <dbReference type="ARBA" id="ARBA00023170"/>
    </source>
</evidence>
<evidence type="ECO:0000313" key="17">
    <source>
        <dbReference type="RefSeq" id="XP_018832110.2"/>
    </source>
</evidence>
<dbReference type="PANTHER" id="PTHR48061:SF29">
    <property type="entry name" value="RECEPTOR-LIKE KINASE FAMILY PROTEIN, PUTATIVE-RELATED"/>
    <property type="match status" value="1"/>
</dbReference>
<dbReference type="SUPFAM" id="SSF52058">
    <property type="entry name" value="L domain-like"/>
    <property type="match status" value="3"/>
</dbReference>
<evidence type="ECO:0000256" key="4">
    <source>
        <dbReference type="ARBA" id="ARBA00022614"/>
    </source>
</evidence>
<evidence type="ECO:0000259" key="14">
    <source>
        <dbReference type="Pfam" id="PF08263"/>
    </source>
</evidence>
<keyword evidence="16" id="KW-1185">Reference proteome</keyword>
<evidence type="ECO:0000256" key="1">
    <source>
        <dbReference type="ARBA" id="ARBA00004251"/>
    </source>
</evidence>
<dbReference type="Gene3D" id="3.80.10.10">
    <property type="entry name" value="Ribonuclease Inhibitor"/>
    <property type="match status" value="4"/>
</dbReference>
<gene>
    <name evidence="17" type="primary">LOC108999658</name>
</gene>
<dbReference type="GeneID" id="108999658"/>
<dbReference type="InterPro" id="IPR055414">
    <property type="entry name" value="LRR_R13L4/SHOC2-like"/>
</dbReference>
<evidence type="ECO:0000256" key="11">
    <source>
        <dbReference type="ARBA" id="ARBA00023180"/>
    </source>
</evidence>
<evidence type="ECO:0000256" key="8">
    <source>
        <dbReference type="ARBA" id="ARBA00022989"/>
    </source>
</evidence>
<keyword evidence="8 12" id="KW-1133">Transmembrane helix</keyword>
<dbReference type="SMART" id="SM00365">
    <property type="entry name" value="LRR_SD22"/>
    <property type="match status" value="7"/>
</dbReference>
<sequence>MPTCFRFLFSDLLVLYLLLLAASLSSPQPFCHQDESLALMQFKDSFIIHKDTFWSCYPKATSWSVEAEHGRSDCCSWDGVECDPHTGHVIGLDLSDSCLYGSINSNSSLFRLSHLRSLNLALNDFNYSKMPSTIGNLSWLTYLNLSHSYISKEVPSEVSYLSKLSSLDLSFNSNLIIGSLTRLVQNLTRLEEIVLSGVMISSIVPESLANSSSLKTLKLEGCGLYGEFPSRIFQLPQLRDLWIGTNEDLTGQLPEFHFSTVLQALSLSETSFSGKLPTSIGNLNSLEILDIAYCNFSRSIPNSLWNLTQLTILDLSGNSFDDSSCLTKASSNHTFPHLQYLHLSSLNLTKFPSFLRNQNKLVQLDLSKNNIQGIIPKWIFHPSKENLQYLFLSNNFLTGFENSQDVLHLPNLQTLELQNSRLQGSFSIPLVAPSIRDLYISNNSLAGFENFQNVLHLPNLLVLYLNNNMLQGSLPISQIPPSIQYLYISNNFLTGFENSQDVLHLSNLQTLDLQSNRLQGLFPIPLVAPSIRDLYLSNNFLTGLENSQDVLLLPNLRTLDLENNNLQGLFPIHLVASSIRYLYLSDNFLTGFENSRDVLPWPNLQSLDLQNNMLQGSFPISQIPPSIQDLYLSNNFLTGFENSRDVLPWPNLLMLDLENNSLQGSLPIPPPYVQLYRVKKNAFTGEISPLFCNLSSLYVLDLSYNNLSGKLHPCLCDSSQSLTALELQSNNIGGTIPDAWAKGCSLRIIDLNHNQLQGRLPRSLANCKELEYLNIGYNKIHDTFPLWLGTLPELKIFILRSNEFYGAIRNIQPNCTFSNLHIIDLSHNNFSGDLPSECFQRWNAMKLFGAKKLQYMMDHNSGILYSITLTAKGIELEYERIQDELIVIDLSCNRFEGEIPEVVGNLKGLHILNFSNNALSGHIPSSLANLTNLESLDLSQNKLFGEIPPQLAQLTFLEIFKVFNNCLTGSIPHGSQFERFPNSSFDGNPGLCGRPLSKACGDSLPKPPTSTFEGNQGLVSPFEFGWKAVAMGYICGLVIGIVIGQWVIASKQDWFVNTFRIKK</sequence>
<dbReference type="InParanoid" id="A0A2I4FKD9"/>
<comment type="similarity">
    <text evidence="2">Belongs to the RLP family.</text>
</comment>
<feature type="domain" description="Leucine-rich repeat-containing N-terminal plant-type" evidence="14">
    <location>
        <begin position="32"/>
        <end position="83"/>
    </location>
</feature>
<feature type="signal peptide" evidence="13">
    <location>
        <begin position="1"/>
        <end position="27"/>
    </location>
</feature>
<evidence type="ECO:0000256" key="12">
    <source>
        <dbReference type="SAM" id="Phobius"/>
    </source>
</evidence>
<dbReference type="InterPro" id="IPR013210">
    <property type="entry name" value="LRR_N_plant-typ"/>
</dbReference>
<dbReference type="Pfam" id="PF08263">
    <property type="entry name" value="LRRNT_2"/>
    <property type="match status" value="1"/>
</dbReference>
<keyword evidence="10" id="KW-0675">Receptor</keyword>
<reference evidence="17" key="1">
    <citation type="submission" date="2025-08" db="UniProtKB">
        <authorList>
            <consortium name="RefSeq"/>
        </authorList>
    </citation>
    <scope>IDENTIFICATION</scope>
    <source>
        <tissue evidence="17">Leaves</tissue>
    </source>
</reference>
<dbReference type="GO" id="GO:0005886">
    <property type="term" value="C:plasma membrane"/>
    <property type="evidence" value="ECO:0007669"/>
    <property type="project" value="UniProtKB-SubCell"/>
</dbReference>
<keyword evidence="6 13" id="KW-0732">Signal</keyword>
<feature type="chain" id="PRO_5027909519" evidence="13">
    <location>
        <begin position="28"/>
        <end position="1063"/>
    </location>
</feature>
<accession>A0A2I4FKD9</accession>
<keyword evidence="5 12" id="KW-0812">Transmembrane</keyword>